<keyword evidence="8" id="KW-0175">Coiled coil</keyword>
<feature type="region of interest" description="Disordered" evidence="9">
    <location>
        <begin position="154"/>
        <end position="173"/>
    </location>
</feature>
<reference evidence="11 12" key="1">
    <citation type="submission" date="2022-07" db="EMBL/GenBank/DDBJ databases">
        <title>Bombella genomes.</title>
        <authorList>
            <person name="Harer L."/>
            <person name="Styblova S."/>
            <person name="Ehrmann M."/>
        </authorList>
    </citation>
    <scope>NUCLEOTIDE SEQUENCE [LARGE SCALE GENOMIC DNA]</scope>
    <source>
        <strain evidence="11 12">TMW 2.2558</strain>
    </source>
</reference>
<evidence type="ECO:0000256" key="7">
    <source>
        <dbReference type="HAMAP-Rule" id="MF_00503"/>
    </source>
</evidence>
<organism evidence="11 12">
    <name type="scientific">Bombella saccharophila</name>
    <dbReference type="NCBI Taxonomy" id="2967338"/>
    <lineage>
        <taxon>Bacteria</taxon>
        <taxon>Pseudomonadati</taxon>
        <taxon>Pseudomonadota</taxon>
        <taxon>Alphaproteobacteria</taxon>
        <taxon>Acetobacterales</taxon>
        <taxon>Acetobacteraceae</taxon>
        <taxon>Bombella</taxon>
    </lineage>
</organism>
<feature type="compositionally biased region" description="Low complexity" evidence="9">
    <location>
        <begin position="187"/>
        <end position="203"/>
    </location>
</feature>
<feature type="coiled-coil region" evidence="8">
    <location>
        <begin position="40"/>
        <end position="74"/>
    </location>
</feature>
<comment type="function">
    <text evidence="7">Binds to the 23S rRNA.</text>
</comment>
<accession>A0ABT3W874</accession>
<evidence type="ECO:0000256" key="1">
    <source>
        <dbReference type="ARBA" id="ARBA00010605"/>
    </source>
</evidence>
<feature type="domain" description="Ribosomal protein L9" evidence="10">
    <location>
        <begin position="16"/>
        <end position="43"/>
    </location>
</feature>
<keyword evidence="5 7" id="KW-0687">Ribonucleoprotein</keyword>
<dbReference type="InterPro" id="IPR020070">
    <property type="entry name" value="Ribosomal_bL9_N"/>
</dbReference>
<keyword evidence="3 7" id="KW-0694">RNA-binding</keyword>
<dbReference type="InterPro" id="IPR020069">
    <property type="entry name" value="Ribosomal_bL9_C"/>
</dbReference>
<dbReference type="Proteomes" id="UP001165648">
    <property type="component" value="Unassembled WGS sequence"/>
</dbReference>
<keyword evidence="4 7" id="KW-0689">Ribosomal protein</keyword>
<keyword evidence="2 7" id="KW-0699">rRNA-binding</keyword>
<evidence type="ECO:0000256" key="6">
    <source>
        <dbReference type="ARBA" id="ARBA00035292"/>
    </source>
</evidence>
<dbReference type="InterPro" id="IPR036791">
    <property type="entry name" value="Ribosomal_bL9_C_sf"/>
</dbReference>
<evidence type="ECO:0000313" key="11">
    <source>
        <dbReference type="EMBL" id="MCX5615106.1"/>
    </source>
</evidence>
<dbReference type="SUPFAM" id="SSF55653">
    <property type="entry name" value="Ribosomal protein L9 C-domain"/>
    <property type="match status" value="1"/>
</dbReference>
<evidence type="ECO:0000256" key="8">
    <source>
        <dbReference type="SAM" id="Coils"/>
    </source>
</evidence>
<evidence type="ECO:0000313" key="12">
    <source>
        <dbReference type="Proteomes" id="UP001165648"/>
    </source>
</evidence>
<evidence type="ECO:0000256" key="5">
    <source>
        <dbReference type="ARBA" id="ARBA00023274"/>
    </source>
</evidence>
<dbReference type="EMBL" id="JANIDW010000003">
    <property type="protein sequence ID" value="MCX5615106.1"/>
    <property type="molecule type" value="Genomic_DNA"/>
</dbReference>
<dbReference type="InterPro" id="IPR009027">
    <property type="entry name" value="Ribosomal_bL9/RNase_H1_N"/>
</dbReference>
<dbReference type="NCBIfam" id="TIGR00158">
    <property type="entry name" value="L9"/>
    <property type="match status" value="1"/>
</dbReference>
<comment type="similarity">
    <text evidence="1 7">Belongs to the bacterial ribosomal protein bL9 family.</text>
</comment>
<evidence type="ECO:0000256" key="2">
    <source>
        <dbReference type="ARBA" id="ARBA00022730"/>
    </source>
</evidence>
<dbReference type="HAMAP" id="MF_00503">
    <property type="entry name" value="Ribosomal_bL9"/>
    <property type="match status" value="1"/>
</dbReference>
<dbReference type="Gene3D" id="3.10.430.100">
    <property type="entry name" value="Ribosomal protein L9, C-terminal domain"/>
    <property type="match status" value="1"/>
</dbReference>
<keyword evidence="12" id="KW-1185">Reference proteome</keyword>
<proteinExistence type="inferred from homology"/>
<sequence length="209" mass="22490">MSQTSLILLQRVENLGQMGDVVHVKPGYARNFLLPKGKALRATEANRARFETERAQLEAQNIRKREEAERLSERMHGLSVTLIRQAGDSGSLYGSVTPRDIAAAATAAGLTVSRQQVVLDEPIKVLGLVEARIILHPEVSIQVTVNVARSEEEAERQARGEVIGQEEEEDNILGELHAEQAAEEAAAEAAEAAAKAAQGEVAEGTGHEG</sequence>
<evidence type="ECO:0000256" key="3">
    <source>
        <dbReference type="ARBA" id="ARBA00022884"/>
    </source>
</evidence>
<dbReference type="InterPro" id="IPR000244">
    <property type="entry name" value="Ribosomal_bL9"/>
</dbReference>
<dbReference type="PANTHER" id="PTHR21368">
    <property type="entry name" value="50S RIBOSOMAL PROTEIN L9"/>
    <property type="match status" value="1"/>
</dbReference>
<dbReference type="GO" id="GO:0005840">
    <property type="term" value="C:ribosome"/>
    <property type="evidence" value="ECO:0007669"/>
    <property type="project" value="UniProtKB-KW"/>
</dbReference>
<gene>
    <name evidence="7 11" type="primary">rplI</name>
    <name evidence="11" type="ORF">NQF64_07600</name>
</gene>
<dbReference type="SUPFAM" id="SSF55658">
    <property type="entry name" value="L9 N-domain-like"/>
    <property type="match status" value="1"/>
</dbReference>
<evidence type="ECO:0000259" key="10">
    <source>
        <dbReference type="PROSITE" id="PS00651"/>
    </source>
</evidence>
<dbReference type="RefSeq" id="WP_099026785.1">
    <property type="nucleotide sequence ID" value="NZ_JANIDW010000003.1"/>
</dbReference>
<dbReference type="Pfam" id="PF01281">
    <property type="entry name" value="Ribosomal_L9_N"/>
    <property type="match status" value="1"/>
</dbReference>
<dbReference type="PROSITE" id="PS00651">
    <property type="entry name" value="RIBOSOMAL_L9"/>
    <property type="match status" value="1"/>
</dbReference>
<feature type="region of interest" description="Disordered" evidence="9">
    <location>
        <begin position="180"/>
        <end position="209"/>
    </location>
</feature>
<dbReference type="InterPro" id="IPR020594">
    <property type="entry name" value="Ribosomal_bL9_bac/chp"/>
</dbReference>
<evidence type="ECO:0000256" key="9">
    <source>
        <dbReference type="SAM" id="MobiDB-lite"/>
    </source>
</evidence>
<evidence type="ECO:0000256" key="4">
    <source>
        <dbReference type="ARBA" id="ARBA00022980"/>
    </source>
</evidence>
<protein>
    <recommendedName>
        <fullName evidence="6 7">Large ribosomal subunit protein bL9</fullName>
    </recommendedName>
</protein>
<name>A0ABT3W874_9PROT</name>
<dbReference type="InterPro" id="IPR036935">
    <property type="entry name" value="Ribosomal_bL9_N_sf"/>
</dbReference>
<dbReference type="Gene3D" id="3.40.5.10">
    <property type="entry name" value="Ribosomal protein L9, N-terminal domain"/>
    <property type="match status" value="1"/>
</dbReference>
<dbReference type="Pfam" id="PF03948">
    <property type="entry name" value="Ribosomal_L9_C"/>
    <property type="match status" value="1"/>
</dbReference>
<comment type="caution">
    <text evidence="11">The sequence shown here is derived from an EMBL/GenBank/DDBJ whole genome shotgun (WGS) entry which is preliminary data.</text>
</comment>